<evidence type="ECO:0000256" key="4">
    <source>
        <dbReference type="PROSITE-ProRule" id="PRU00409"/>
    </source>
</evidence>
<proteinExistence type="predicted"/>
<organism evidence="6 7">
    <name type="scientific">Micromonospora profundi</name>
    <dbReference type="NCBI Taxonomy" id="1420889"/>
    <lineage>
        <taxon>Bacteria</taxon>
        <taxon>Bacillati</taxon>
        <taxon>Actinomycetota</taxon>
        <taxon>Actinomycetes</taxon>
        <taxon>Micromonosporales</taxon>
        <taxon>Micromonosporaceae</taxon>
        <taxon>Micromonospora</taxon>
    </lineage>
</organism>
<dbReference type="Proteomes" id="UP001235874">
    <property type="component" value="Chromosome"/>
</dbReference>
<dbReference type="SUPFAM" id="SSF56059">
    <property type="entry name" value="Glutathione synthetase ATP-binding domain-like"/>
    <property type="match status" value="1"/>
</dbReference>
<keyword evidence="2 4" id="KW-0547">Nucleotide-binding</keyword>
<dbReference type="KEGG" id="mprn:Q3V37_07915"/>
<dbReference type="InterPro" id="IPR013815">
    <property type="entry name" value="ATP_grasp_subdomain_1"/>
</dbReference>
<keyword evidence="3 4" id="KW-0067">ATP-binding</keyword>
<evidence type="ECO:0000256" key="2">
    <source>
        <dbReference type="ARBA" id="ARBA00022741"/>
    </source>
</evidence>
<name>A0AAJ6HYU9_9ACTN</name>
<dbReference type="Gene3D" id="3.40.50.20">
    <property type="match status" value="1"/>
</dbReference>
<feature type="domain" description="ATP-grasp" evidence="5">
    <location>
        <begin position="116"/>
        <end position="305"/>
    </location>
</feature>
<evidence type="ECO:0000256" key="3">
    <source>
        <dbReference type="ARBA" id="ARBA00022840"/>
    </source>
</evidence>
<keyword evidence="7" id="KW-1185">Reference proteome</keyword>
<evidence type="ECO:0000313" key="6">
    <source>
        <dbReference type="EMBL" id="WLS47155.1"/>
    </source>
</evidence>
<reference evidence="6 7" key="1">
    <citation type="submission" date="2023-07" db="EMBL/GenBank/DDBJ databases">
        <title>Micromonospora profundi TRM 95458 converts glycerol to a new osmotic compound.</title>
        <authorList>
            <person name="Lu D."/>
        </authorList>
    </citation>
    <scope>NUCLEOTIDE SEQUENCE [LARGE SCALE GENOMIC DNA]</scope>
    <source>
        <strain evidence="6 7">TRM95458</strain>
    </source>
</reference>
<evidence type="ECO:0000313" key="7">
    <source>
        <dbReference type="Proteomes" id="UP001235874"/>
    </source>
</evidence>
<dbReference type="GO" id="GO:0016874">
    <property type="term" value="F:ligase activity"/>
    <property type="evidence" value="ECO:0007669"/>
    <property type="project" value="UniProtKB-KW"/>
</dbReference>
<dbReference type="InterPro" id="IPR052032">
    <property type="entry name" value="ATP-dep_AA_Ligase"/>
</dbReference>
<dbReference type="InterPro" id="IPR011761">
    <property type="entry name" value="ATP-grasp"/>
</dbReference>
<gene>
    <name evidence="6" type="ORF">Q3V37_07915</name>
</gene>
<dbReference type="Pfam" id="PF18603">
    <property type="entry name" value="LAL_C2"/>
    <property type="match status" value="1"/>
</dbReference>
<dbReference type="RefSeq" id="WP_306273216.1">
    <property type="nucleotide sequence ID" value="NZ_CP130472.1"/>
</dbReference>
<dbReference type="GO" id="GO:0046872">
    <property type="term" value="F:metal ion binding"/>
    <property type="evidence" value="ECO:0007669"/>
    <property type="project" value="InterPro"/>
</dbReference>
<dbReference type="InterPro" id="IPR040570">
    <property type="entry name" value="LAL_C2"/>
</dbReference>
<dbReference type="Pfam" id="PF13535">
    <property type="entry name" value="ATP-grasp_4"/>
    <property type="match status" value="1"/>
</dbReference>
<dbReference type="GO" id="GO:0005524">
    <property type="term" value="F:ATP binding"/>
    <property type="evidence" value="ECO:0007669"/>
    <property type="project" value="UniProtKB-UniRule"/>
</dbReference>
<dbReference type="Gene3D" id="3.30.1490.20">
    <property type="entry name" value="ATP-grasp fold, A domain"/>
    <property type="match status" value="1"/>
</dbReference>
<sequence length="410" mass="43868">MTVFKHVLVVAGARDVTPVLRRLNPAVSITTLVATQRLAKVRHPTECARVLALDEAADPQEWVAVAQHVHRRQPIEAVGAFGEFDQDHAAAIASALNLPFHREEVIAAVYDKVAMRRRLSAAGVEEVPSTTVSTVGELRRFADDHGLPVILKPQCGTGSLGIVRVDDLTDLDQGLDRAVHSAPPGSPVVVEPFLTGAEVSVEAFSERGEHRIVGITHKIKDDNFVELGHVVREPGPDDSHVVAYVRQVLNAMGITQGPTHTELILTGGGPRVVETHTRAGGDQIPALLAAAAGIDLVELAVRQVLGERVLPRLDALLVAPDRPRRVGAIRYLVPPRSGRLVSVEHTGHAVSLPFVTGCALLKDPGDELITPIRDSVDRVGYCTSVADDSETAEEAVRRAIDTLTVTVGAT</sequence>
<dbReference type="AlphaFoldDB" id="A0AAJ6HYU9"/>
<dbReference type="PROSITE" id="PS50975">
    <property type="entry name" value="ATP_GRASP"/>
    <property type="match status" value="1"/>
</dbReference>
<evidence type="ECO:0000256" key="1">
    <source>
        <dbReference type="ARBA" id="ARBA00022598"/>
    </source>
</evidence>
<evidence type="ECO:0000259" key="5">
    <source>
        <dbReference type="PROSITE" id="PS50975"/>
    </source>
</evidence>
<accession>A0AAJ6HYU9</accession>
<dbReference type="Gene3D" id="3.30.470.20">
    <property type="entry name" value="ATP-grasp fold, B domain"/>
    <property type="match status" value="1"/>
</dbReference>
<keyword evidence="1" id="KW-0436">Ligase</keyword>
<dbReference type="PANTHER" id="PTHR43585:SF2">
    <property type="entry name" value="ATP-GRASP ENZYME FSQD"/>
    <property type="match status" value="1"/>
</dbReference>
<dbReference type="EMBL" id="CP130472">
    <property type="protein sequence ID" value="WLS47155.1"/>
    <property type="molecule type" value="Genomic_DNA"/>
</dbReference>
<dbReference type="PANTHER" id="PTHR43585">
    <property type="entry name" value="FUMIPYRROLE BIOSYNTHESIS PROTEIN C"/>
    <property type="match status" value="1"/>
</dbReference>
<protein>
    <submittedName>
        <fullName evidence="6">ATP-grasp domain-containing protein</fullName>
    </submittedName>
</protein>